<sequence length="59" mass="6186">MVPPKDLTDGLRAENDACAELVSGDLPARLMGKALEHGAQTPAGERDLESLMRSVAALP</sequence>
<reference evidence="1" key="2">
    <citation type="submission" date="2020-09" db="EMBL/GenBank/DDBJ databases">
        <authorList>
            <person name="Sun Q."/>
            <person name="Zhou Y."/>
        </authorList>
    </citation>
    <scope>NUCLEOTIDE SEQUENCE</scope>
    <source>
        <strain evidence="1">CGMCC 4.7679</strain>
    </source>
</reference>
<keyword evidence="2" id="KW-1185">Reference proteome</keyword>
<accession>A0A8H9M617</accession>
<dbReference type="EMBL" id="BNAV01000005">
    <property type="protein sequence ID" value="GHF61462.1"/>
    <property type="molecule type" value="Genomic_DNA"/>
</dbReference>
<evidence type="ECO:0000313" key="1">
    <source>
        <dbReference type="EMBL" id="GHF61462.1"/>
    </source>
</evidence>
<organism evidence="1 2">
    <name type="scientific">Amycolatopsis bartoniae</name>
    <dbReference type="NCBI Taxonomy" id="941986"/>
    <lineage>
        <taxon>Bacteria</taxon>
        <taxon>Bacillati</taxon>
        <taxon>Actinomycetota</taxon>
        <taxon>Actinomycetes</taxon>
        <taxon>Pseudonocardiales</taxon>
        <taxon>Pseudonocardiaceae</taxon>
        <taxon>Amycolatopsis</taxon>
    </lineage>
</organism>
<dbReference type="AlphaFoldDB" id="A0A8H9M617"/>
<gene>
    <name evidence="1" type="ORF">GCM10017566_38600</name>
</gene>
<proteinExistence type="predicted"/>
<name>A0A8H9M617_9PSEU</name>
<dbReference type="Proteomes" id="UP000658656">
    <property type="component" value="Unassembled WGS sequence"/>
</dbReference>
<comment type="caution">
    <text evidence="1">The sequence shown here is derived from an EMBL/GenBank/DDBJ whole genome shotgun (WGS) entry which is preliminary data.</text>
</comment>
<protein>
    <submittedName>
        <fullName evidence="1">Uncharacterized protein</fullName>
    </submittedName>
</protein>
<evidence type="ECO:0000313" key="2">
    <source>
        <dbReference type="Proteomes" id="UP000658656"/>
    </source>
</evidence>
<reference evidence="1" key="1">
    <citation type="journal article" date="2014" name="Int. J. Syst. Evol. Microbiol.">
        <title>Complete genome sequence of Corynebacterium casei LMG S-19264T (=DSM 44701T), isolated from a smear-ripened cheese.</title>
        <authorList>
            <consortium name="US DOE Joint Genome Institute (JGI-PGF)"/>
            <person name="Walter F."/>
            <person name="Albersmeier A."/>
            <person name="Kalinowski J."/>
            <person name="Ruckert C."/>
        </authorList>
    </citation>
    <scope>NUCLEOTIDE SEQUENCE</scope>
    <source>
        <strain evidence="1">CGMCC 4.7679</strain>
    </source>
</reference>
<dbReference type="RefSeq" id="WP_229880881.1">
    <property type="nucleotide sequence ID" value="NZ_BNAV01000005.1"/>
</dbReference>